<dbReference type="Proteomes" id="UP000005959">
    <property type="component" value="Unassembled WGS sequence"/>
</dbReference>
<accession>G9YCY8</accession>
<evidence type="ECO:0000313" key="2">
    <source>
        <dbReference type="Proteomes" id="UP000005959"/>
    </source>
</evidence>
<organism evidence="1 2">
    <name type="scientific">Hafnia alvei ATCC 51873</name>
    <dbReference type="NCBI Taxonomy" id="1002364"/>
    <lineage>
        <taxon>Bacteria</taxon>
        <taxon>Pseudomonadati</taxon>
        <taxon>Pseudomonadota</taxon>
        <taxon>Gammaproteobacteria</taxon>
        <taxon>Enterobacterales</taxon>
        <taxon>Hafniaceae</taxon>
        <taxon>Hafnia</taxon>
    </lineage>
</organism>
<dbReference type="HOGENOM" id="CLU_3252345_0_0_6"/>
<reference evidence="1 2" key="1">
    <citation type="submission" date="2011-08" db="EMBL/GenBank/DDBJ databases">
        <authorList>
            <person name="Weinstock G."/>
            <person name="Sodergren E."/>
            <person name="Clifton S."/>
            <person name="Fulton L."/>
            <person name="Fulton B."/>
            <person name="Courtney L."/>
            <person name="Fronick C."/>
            <person name="Harrison M."/>
            <person name="Strong C."/>
            <person name="Farmer C."/>
            <person name="Delahaunty K."/>
            <person name="Markovic C."/>
            <person name="Hall O."/>
            <person name="Minx P."/>
            <person name="Tomlinson C."/>
            <person name="Mitreva M."/>
            <person name="Hou S."/>
            <person name="Chen J."/>
            <person name="Wollam A."/>
            <person name="Pepin K.H."/>
            <person name="Johnson M."/>
            <person name="Bhonagiri V."/>
            <person name="Zhang X."/>
            <person name="Suruliraj S."/>
            <person name="Warren W."/>
            <person name="Chinwalla A."/>
            <person name="Mardis E.R."/>
            <person name="Wilson R.K."/>
        </authorList>
    </citation>
    <scope>NUCLEOTIDE SEQUENCE [LARGE SCALE GENOMIC DNA]</scope>
    <source>
        <strain evidence="1 2">ATCC 51873</strain>
    </source>
</reference>
<gene>
    <name evidence="1" type="ORF">HMPREF0454_04482</name>
</gene>
<name>G9YCY8_HAFAL</name>
<dbReference type="AlphaFoldDB" id="G9YCY8"/>
<comment type="caution">
    <text evidence="1">The sequence shown here is derived from an EMBL/GenBank/DDBJ whole genome shotgun (WGS) entry which is preliminary data.</text>
</comment>
<sequence length="42" mass="4825">MVISKVCRKVVDLLITTLYQHAPKTKNGEGFPSPFTHLEMMY</sequence>
<evidence type="ECO:0000313" key="1">
    <source>
        <dbReference type="EMBL" id="EHM38143.1"/>
    </source>
</evidence>
<proteinExistence type="predicted"/>
<protein>
    <submittedName>
        <fullName evidence="1">Uncharacterized protein</fullName>
    </submittedName>
</protein>
<dbReference type="EMBL" id="AGCI01000106">
    <property type="protein sequence ID" value="EHM38143.1"/>
    <property type="molecule type" value="Genomic_DNA"/>
</dbReference>